<proteinExistence type="predicted"/>
<gene>
    <name evidence="1" type="ORF">UXM345_LOCUS37910</name>
</gene>
<dbReference type="EMBL" id="CAJOBF010022845">
    <property type="protein sequence ID" value="CAF4393172.1"/>
    <property type="molecule type" value="Genomic_DNA"/>
</dbReference>
<dbReference type="AlphaFoldDB" id="A0A820NKB5"/>
<name>A0A820NKB5_9BILA</name>
<accession>A0A820NKB5</accession>
<organism evidence="1 2">
    <name type="scientific">Rotaria magnacalcarata</name>
    <dbReference type="NCBI Taxonomy" id="392030"/>
    <lineage>
        <taxon>Eukaryota</taxon>
        <taxon>Metazoa</taxon>
        <taxon>Spiralia</taxon>
        <taxon>Gnathifera</taxon>
        <taxon>Rotifera</taxon>
        <taxon>Eurotatoria</taxon>
        <taxon>Bdelloidea</taxon>
        <taxon>Philodinida</taxon>
        <taxon>Philodinidae</taxon>
        <taxon>Rotaria</taxon>
    </lineage>
</organism>
<evidence type="ECO:0000313" key="2">
    <source>
        <dbReference type="Proteomes" id="UP000663842"/>
    </source>
</evidence>
<protein>
    <submittedName>
        <fullName evidence="1">Uncharacterized protein</fullName>
    </submittedName>
</protein>
<dbReference type="Proteomes" id="UP000663842">
    <property type="component" value="Unassembled WGS sequence"/>
</dbReference>
<feature type="non-terminal residue" evidence="1">
    <location>
        <position position="56"/>
    </location>
</feature>
<feature type="non-terminal residue" evidence="1">
    <location>
        <position position="1"/>
    </location>
</feature>
<evidence type="ECO:0000313" key="1">
    <source>
        <dbReference type="EMBL" id="CAF4393172.1"/>
    </source>
</evidence>
<comment type="caution">
    <text evidence="1">The sequence shown here is derived from an EMBL/GenBank/DDBJ whole genome shotgun (WGS) entry which is preliminary data.</text>
</comment>
<reference evidence="1" key="1">
    <citation type="submission" date="2021-02" db="EMBL/GenBank/DDBJ databases">
        <authorList>
            <person name="Nowell W R."/>
        </authorList>
    </citation>
    <scope>NUCLEOTIDE SEQUENCE</scope>
</reference>
<sequence length="56" mass="6697">MRPFIEFYLEQFPLIYDECNELLSAHVLFHLWQQCLEHGALAFHSMFTIESSLNHV</sequence>